<sequence>MAIMKYWIAVLLTIISLPVFSQTGNDTIPSISKTNPIQVSISIDDLNALKSENDSLKSLLSTVNEKYQTLQVTSEKDKSKLSKLEIDINHLKSDTTRLYIAQRETDKRLVNIASNFLYIPYEAYSIEKIAIPAFKAIVNDRLRNEHHIKYELLCNYRKDIENILLFIEYADNELQRPFVKNANDIQLQFQNKSFYRSYQNYPEWSDTYLGGKISLIEKQLKEFDGNQHKVDFTALKDELNKCLKTIEAL</sequence>
<dbReference type="Proteomes" id="UP000278164">
    <property type="component" value="Unassembled WGS sequence"/>
</dbReference>
<accession>A0A3L7ZQP2</accession>
<evidence type="ECO:0000256" key="1">
    <source>
        <dbReference type="SAM" id="SignalP"/>
    </source>
</evidence>
<reference evidence="2 3" key="1">
    <citation type="submission" date="2018-09" db="EMBL/GenBank/DDBJ databases">
        <title>Murine metabolic-syndrome-specific gut microbial biobank.</title>
        <authorList>
            <person name="Liu C."/>
        </authorList>
    </citation>
    <scope>NUCLEOTIDE SEQUENCE [LARGE SCALE GENOMIC DNA]</scope>
    <source>
        <strain evidence="2 3">8-P5</strain>
    </source>
</reference>
<evidence type="ECO:0000313" key="3">
    <source>
        <dbReference type="Proteomes" id="UP000278164"/>
    </source>
</evidence>
<organism evidence="2 3">
    <name type="scientific">Parabacteroides distasonis</name>
    <dbReference type="NCBI Taxonomy" id="823"/>
    <lineage>
        <taxon>Bacteria</taxon>
        <taxon>Pseudomonadati</taxon>
        <taxon>Bacteroidota</taxon>
        <taxon>Bacteroidia</taxon>
        <taxon>Bacteroidales</taxon>
        <taxon>Tannerellaceae</taxon>
        <taxon>Parabacteroides</taxon>
    </lineage>
</organism>
<feature type="signal peptide" evidence="1">
    <location>
        <begin position="1"/>
        <end position="21"/>
    </location>
</feature>
<proteinExistence type="predicted"/>
<gene>
    <name evidence="2" type="ORF">D7V78_11045</name>
</gene>
<protein>
    <submittedName>
        <fullName evidence="2">Uncharacterized protein</fullName>
    </submittedName>
</protein>
<dbReference type="RefSeq" id="WP_147442507.1">
    <property type="nucleotide sequence ID" value="NZ_QXXG01000002.1"/>
</dbReference>
<comment type="caution">
    <text evidence="2">The sequence shown here is derived from an EMBL/GenBank/DDBJ whole genome shotgun (WGS) entry which is preliminary data.</text>
</comment>
<feature type="chain" id="PRO_5018065065" evidence="1">
    <location>
        <begin position="22"/>
        <end position="249"/>
    </location>
</feature>
<name>A0A3L7ZQP2_PARDI</name>
<dbReference type="EMBL" id="RAYI01000019">
    <property type="protein sequence ID" value="RLT73237.1"/>
    <property type="molecule type" value="Genomic_DNA"/>
</dbReference>
<dbReference type="AlphaFoldDB" id="A0A3L7ZQP2"/>
<evidence type="ECO:0000313" key="2">
    <source>
        <dbReference type="EMBL" id="RLT73237.1"/>
    </source>
</evidence>
<dbReference type="OrthoDB" id="1098715at2"/>
<keyword evidence="1" id="KW-0732">Signal</keyword>